<dbReference type="HOGENOM" id="CLU_043701_0_0_1"/>
<dbReference type="EMBL" id="GL883091">
    <property type="protein sequence ID" value="EGG11961.1"/>
    <property type="molecule type" value="Genomic_DNA"/>
</dbReference>
<dbReference type="SMART" id="SM00213">
    <property type="entry name" value="UBQ"/>
    <property type="match status" value="1"/>
</dbReference>
<dbReference type="Proteomes" id="UP000001072">
    <property type="component" value="Unassembled WGS sequence"/>
</dbReference>
<comment type="subcellular location">
    <subcellularLocation>
        <location evidence="1">Cytoplasm</location>
        <location evidence="1">Cytosol</location>
    </subcellularLocation>
</comment>
<sequence length="306" mass="33605">MDVVLQGQKLDEEINAIKRHLQAISNQSLKLNHDYSSPTNQRPRKVNIPQIPLAELPEPNFNSTTTDSSSSEPIPLTIKSLKPALVFNLTCSPTSTIAELKQQLIKSNSTAPSLDSQRWLYKGKALADNKLLKEYDSIKPNETIHLMIKASSMTPSSALTASNPTESEDPTTPKANILSSSTSDTSQRSPNPPVPMNIPKITMENDGGQMGEIPIIARSRSGSVHTNASHSPHTGISESFRSLVTKNEFWVDLKDFLTQQFGPYGPGESNARQMWEHWFIASKEWLSASDIARIREAAGISGMAGR</sequence>
<evidence type="ECO:0000259" key="4">
    <source>
        <dbReference type="PROSITE" id="PS50053"/>
    </source>
</evidence>
<keyword evidence="2" id="KW-0963">Cytoplasm</keyword>
<dbReference type="PANTHER" id="PTHR46555">
    <property type="entry name" value="UBIQUITIN-LIKE PROTEIN 4A"/>
    <property type="match status" value="1"/>
</dbReference>
<keyword evidence="6" id="KW-1185">Reference proteome</keyword>
<evidence type="ECO:0000256" key="3">
    <source>
        <dbReference type="SAM" id="MobiDB-lite"/>
    </source>
</evidence>
<protein>
    <recommendedName>
        <fullName evidence="4">Ubiquitin-like domain-containing protein</fullName>
    </recommendedName>
</protein>
<dbReference type="InterPro" id="IPR029071">
    <property type="entry name" value="Ubiquitin-like_domsf"/>
</dbReference>
<gene>
    <name evidence="5" type="ORF">MELLADRAFT_46591</name>
</gene>
<dbReference type="GO" id="GO:0006620">
    <property type="term" value="P:post-translational protein targeting to endoplasmic reticulum membrane"/>
    <property type="evidence" value="ECO:0007669"/>
    <property type="project" value="InterPro"/>
</dbReference>
<evidence type="ECO:0000256" key="1">
    <source>
        <dbReference type="ARBA" id="ARBA00004514"/>
    </source>
</evidence>
<dbReference type="Gene3D" id="3.10.20.90">
    <property type="entry name" value="Phosphatidylinositol 3-kinase Catalytic Subunit, Chain A, domain 1"/>
    <property type="match status" value="1"/>
</dbReference>
<proteinExistence type="predicted"/>
<organism evidence="6">
    <name type="scientific">Melampsora larici-populina (strain 98AG31 / pathotype 3-4-7)</name>
    <name type="common">Poplar leaf rust fungus</name>
    <dbReference type="NCBI Taxonomy" id="747676"/>
    <lineage>
        <taxon>Eukaryota</taxon>
        <taxon>Fungi</taxon>
        <taxon>Dikarya</taxon>
        <taxon>Basidiomycota</taxon>
        <taxon>Pucciniomycotina</taxon>
        <taxon>Pucciniomycetes</taxon>
        <taxon>Pucciniales</taxon>
        <taxon>Melampsoraceae</taxon>
        <taxon>Melampsora</taxon>
    </lineage>
</organism>
<evidence type="ECO:0000256" key="2">
    <source>
        <dbReference type="ARBA" id="ARBA00022490"/>
    </source>
</evidence>
<dbReference type="InParanoid" id="F4R705"/>
<dbReference type="GO" id="GO:0051087">
    <property type="term" value="F:protein-folding chaperone binding"/>
    <property type="evidence" value="ECO:0007669"/>
    <property type="project" value="TreeGrafter"/>
</dbReference>
<dbReference type="STRING" id="747676.F4R705"/>
<dbReference type="InterPro" id="IPR047154">
    <property type="entry name" value="UBL4A-like"/>
</dbReference>
<dbReference type="GeneID" id="18928358"/>
<evidence type="ECO:0000313" key="5">
    <source>
        <dbReference type="EMBL" id="EGG11961.1"/>
    </source>
</evidence>
<dbReference type="Pfam" id="PF00240">
    <property type="entry name" value="ubiquitin"/>
    <property type="match status" value="1"/>
</dbReference>
<feature type="compositionally biased region" description="Low complexity" evidence="3">
    <location>
        <begin position="179"/>
        <end position="189"/>
    </location>
</feature>
<evidence type="ECO:0000313" key="6">
    <source>
        <dbReference type="Proteomes" id="UP000001072"/>
    </source>
</evidence>
<dbReference type="KEGG" id="mlr:MELLADRAFT_46591"/>
<dbReference type="PROSITE" id="PS50053">
    <property type="entry name" value="UBIQUITIN_2"/>
    <property type="match status" value="1"/>
</dbReference>
<dbReference type="OrthoDB" id="428577at2759"/>
<dbReference type="InterPro" id="IPR000626">
    <property type="entry name" value="Ubiquitin-like_dom"/>
</dbReference>
<dbReference type="eggNOG" id="ENOG502S3QU">
    <property type="taxonomic scope" value="Eukaryota"/>
</dbReference>
<feature type="compositionally biased region" description="Polar residues" evidence="3">
    <location>
        <begin position="153"/>
        <end position="165"/>
    </location>
</feature>
<dbReference type="PANTHER" id="PTHR46555:SF1">
    <property type="entry name" value="UBIQUITIN-LIKE PROTEIN 4A"/>
    <property type="match status" value="1"/>
</dbReference>
<dbReference type="RefSeq" id="XP_007404336.1">
    <property type="nucleotide sequence ID" value="XM_007404274.1"/>
</dbReference>
<reference evidence="6" key="1">
    <citation type="journal article" date="2011" name="Proc. Natl. Acad. Sci. U.S.A.">
        <title>Obligate biotrophy features unraveled by the genomic analysis of rust fungi.</title>
        <authorList>
            <person name="Duplessis S."/>
            <person name="Cuomo C.A."/>
            <person name="Lin Y.-C."/>
            <person name="Aerts A."/>
            <person name="Tisserant E."/>
            <person name="Veneault-Fourrey C."/>
            <person name="Joly D.L."/>
            <person name="Hacquard S."/>
            <person name="Amselem J."/>
            <person name="Cantarel B.L."/>
            <person name="Chiu R."/>
            <person name="Coutinho P.M."/>
            <person name="Feau N."/>
            <person name="Field M."/>
            <person name="Frey P."/>
            <person name="Gelhaye E."/>
            <person name="Goldberg J."/>
            <person name="Grabherr M.G."/>
            <person name="Kodira C.D."/>
            <person name="Kohler A."/>
            <person name="Kuees U."/>
            <person name="Lindquist E.A."/>
            <person name="Lucas S.M."/>
            <person name="Mago R."/>
            <person name="Mauceli E."/>
            <person name="Morin E."/>
            <person name="Murat C."/>
            <person name="Pangilinan J.L."/>
            <person name="Park R."/>
            <person name="Pearson M."/>
            <person name="Quesneville H."/>
            <person name="Rouhier N."/>
            <person name="Sakthikumar S."/>
            <person name="Salamov A.A."/>
            <person name="Schmutz J."/>
            <person name="Selles B."/>
            <person name="Shapiro H."/>
            <person name="Tanguay P."/>
            <person name="Tuskan G.A."/>
            <person name="Henrissat B."/>
            <person name="Van de Peer Y."/>
            <person name="Rouze P."/>
            <person name="Ellis J.G."/>
            <person name="Dodds P.N."/>
            <person name="Schein J.E."/>
            <person name="Zhong S."/>
            <person name="Hamelin R.C."/>
            <person name="Grigoriev I.V."/>
            <person name="Szabo L.J."/>
            <person name="Martin F."/>
        </authorList>
    </citation>
    <scope>NUCLEOTIDE SEQUENCE [LARGE SCALE GENOMIC DNA]</scope>
    <source>
        <strain evidence="6">98AG31 / pathotype 3-4-7</strain>
    </source>
</reference>
<dbReference type="GO" id="GO:0071816">
    <property type="term" value="P:tail-anchored membrane protein insertion into ER membrane"/>
    <property type="evidence" value="ECO:0007669"/>
    <property type="project" value="TreeGrafter"/>
</dbReference>
<name>F4R705_MELLP</name>
<accession>F4R705</accession>
<dbReference type="SUPFAM" id="SSF54236">
    <property type="entry name" value="Ubiquitin-like"/>
    <property type="match status" value="1"/>
</dbReference>
<dbReference type="GO" id="GO:0071818">
    <property type="term" value="C:BAT3 complex"/>
    <property type="evidence" value="ECO:0007669"/>
    <property type="project" value="TreeGrafter"/>
</dbReference>
<feature type="domain" description="Ubiquitin-like" evidence="4">
    <location>
        <begin position="74"/>
        <end position="153"/>
    </location>
</feature>
<dbReference type="CDD" id="cd17039">
    <property type="entry name" value="Ubl_ubiquitin_like"/>
    <property type="match status" value="1"/>
</dbReference>
<dbReference type="VEuPathDB" id="FungiDB:MELLADRAFT_46591"/>
<dbReference type="AlphaFoldDB" id="F4R705"/>
<feature type="region of interest" description="Disordered" evidence="3">
    <location>
        <begin position="153"/>
        <end position="198"/>
    </location>
</feature>